<evidence type="ECO:0000313" key="2">
    <source>
        <dbReference type="Proteomes" id="UP000054558"/>
    </source>
</evidence>
<dbReference type="Proteomes" id="UP000054558">
    <property type="component" value="Unassembled WGS sequence"/>
</dbReference>
<sequence length="115" mass="12405">MAHALLRLGAPRSSLLCRFSTNAAQTNVFHFQQSGISSSQGLATVAGGSGGRSDSEDVRQSVPRYRWKEEHLWVAALGAWGVAAYAFSAAREARKEGEKSKGRVAIQKLMSGVKR</sequence>
<dbReference type="AlphaFoldDB" id="A0A1Y1HJR2"/>
<proteinExistence type="predicted"/>
<gene>
    <name evidence="1" type="ORF">KFL_000180620</name>
</gene>
<accession>A0A1Y1HJR2</accession>
<reference evidence="1 2" key="1">
    <citation type="journal article" date="2014" name="Nat. Commun.">
        <title>Klebsormidium flaccidum genome reveals primary factors for plant terrestrial adaptation.</title>
        <authorList>
            <person name="Hori K."/>
            <person name="Maruyama F."/>
            <person name="Fujisawa T."/>
            <person name="Togashi T."/>
            <person name="Yamamoto N."/>
            <person name="Seo M."/>
            <person name="Sato S."/>
            <person name="Yamada T."/>
            <person name="Mori H."/>
            <person name="Tajima N."/>
            <person name="Moriyama T."/>
            <person name="Ikeuchi M."/>
            <person name="Watanabe M."/>
            <person name="Wada H."/>
            <person name="Kobayashi K."/>
            <person name="Saito M."/>
            <person name="Masuda T."/>
            <person name="Sasaki-Sekimoto Y."/>
            <person name="Mashiguchi K."/>
            <person name="Awai K."/>
            <person name="Shimojima M."/>
            <person name="Masuda S."/>
            <person name="Iwai M."/>
            <person name="Nobusawa T."/>
            <person name="Narise T."/>
            <person name="Kondo S."/>
            <person name="Saito H."/>
            <person name="Sato R."/>
            <person name="Murakawa M."/>
            <person name="Ihara Y."/>
            <person name="Oshima-Yamada Y."/>
            <person name="Ohtaka K."/>
            <person name="Satoh M."/>
            <person name="Sonobe K."/>
            <person name="Ishii M."/>
            <person name="Ohtani R."/>
            <person name="Kanamori-Sato M."/>
            <person name="Honoki R."/>
            <person name="Miyazaki D."/>
            <person name="Mochizuki H."/>
            <person name="Umetsu J."/>
            <person name="Higashi K."/>
            <person name="Shibata D."/>
            <person name="Kamiya Y."/>
            <person name="Sato N."/>
            <person name="Nakamura Y."/>
            <person name="Tabata S."/>
            <person name="Ida S."/>
            <person name="Kurokawa K."/>
            <person name="Ohta H."/>
        </authorList>
    </citation>
    <scope>NUCLEOTIDE SEQUENCE [LARGE SCALE GENOMIC DNA]</scope>
    <source>
        <strain evidence="1 2">NIES-2285</strain>
    </source>
</reference>
<name>A0A1Y1HJR2_KLENI</name>
<protein>
    <submittedName>
        <fullName evidence="1">Uncharacterized protein</fullName>
    </submittedName>
</protein>
<dbReference type="EMBL" id="DF236967">
    <property type="protein sequence ID" value="GAQ78780.1"/>
    <property type="molecule type" value="Genomic_DNA"/>
</dbReference>
<keyword evidence="2" id="KW-1185">Reference proteome</keyword>
<organism evidence="1 2">
    <name type="scientific">Klebsormidium nitens</name>
    <name type="common">Green alga</name>
    <name type="synonym">Ulothrix nitens</name>
    <dbReference type="NCBI Taxonomy" id="105231"/>
    <lineage>
        <taxon>Eukaryota</taxon>
        <taxon>Viridiplantae</taxon>
        <taxon>Streptophyta</taxon>
        <taxon>Klebsormidiophyceae</taxon>
        <taxon>Klebsormidiales</taxon>
        <taxon>Klebsormidiaceae</taxon>
        <taxon>Klebsormidium</taxon>
    </lineage>
</organism>
<evidence type="ECO:0000313" key="1">
    <source>
        <dbReference type="EMBL" id="GAQ78780.1"/>
    </source>
</evidence>